<reference evidence="1" key="1">
    <citation type="submission" date="2020-08" db="EMBL/GenBank/DDBJ databases">
        <title>Multicomponent nature underlies the extraordinary mechanical properties of spider dragline silk.</title>
        <authorList>
            <person name="Kono N."/>
            <person name="Nakamura H."/>
            <person name="Mori M."/>
            <person name="Yoshida Y."/>
            <person name="Ohtoshi R."/>
            <person name="Malay A.D."/>
            <person name="Moran D.A.P."/>
            <person name="Tomita M."/>
            <person name="Numata K."/>
            <person name="Arakawa K."/>
        </authorList>
    </citation>
    <scope>NUCLEOTIDE SEQUENCE</scope>
</reference>
<evidence type="ECO:0000313" key="2">
    <source>
        <dbReference type="Proteomes" id="UP000886998"/>
    </source>
</evidence>
<protein>
    <submittedName>
        <fullName evidence="1">Uncharacterized protein</fullName>
    </submittedName>
</protein>
<dbReference type="Proteomes" id="UP000886998">
    <property type="component" value="Unassembled WGS sequence"/>
</dbReference>
<dbReference type="AlphaFoldDB" id="A0A8X7CB25"/>
<proteinExistence type="predicted"/>
<organism evidence="1 2">
    <name type="scientific">Trichonephila inaurata madagascariensis</name>
    <dbReference type="NCBI Taxonomy" id="2747483"/>
    <lineage>
        <taxon>Eukaryota</taxon>
        <taxon>Metazoa</taxon>
        <taxon>Ecdysozoa</taxon>
        <taxon>Arthropoda</taxon>
        <taxon>Chelicerata</taxon>
        <taxon>Arachnida</taxon>
        <taxon>Araneae</taxon>
        <taxon>Araneomorphae</taxon>
        <taxon>Entelegynae</taxon>
        <taxon>Araneoidea</taxon>
        <taxon>Nephilidae</taxon>
        <taxon>Trichonephila</taxon>
        <taxon>Trichonephila inaurata</taxon>
    </lineage>
</organism>
<name>A0A8X7CB25_9ARAC</name>
<sequence length="92" mass="10664">MNVKFDCITSRILCLNKIPIRKTRILRLTTLWRWKLCLKPQQRLSDLPSPSRVIKMNRRSLFTVVTFEEGSPASGFLPAGKHFLHCHLASDE</sequence>
<gene>
    <name evidence="1" type="ORF">TNIN_427821</name>
</gene>
<evidence type="ECO:0000313" key="1">
    <source>
        <dbReference type="EMBL" id="GFY58324.1"/>
    </source>
</evidence>
<accession>A0A8X7CB25</accession>
<comment type="caution">
    <text evidence="1">The sequence shown here is derived from an EMBL/GenBank/DDBJ whole genome shotgun (WGS) entry which is preliminary data.</text>
</comment>
<dbReference type="EMBL" id="BMAV01012007">
    <property type="protein sequence ID" value="GFY58324.1"/>
    <property type="molecule type" value="Genomic_DNA"/>
</dbReference>
<keyword evidence="2" id="KW-1185">Reference proteome</keyword>